<organism evidence="1 2">
    <name type="scientific">Paenibacillus polymyxa (strain SC2)</name>
    <name type="common">Bacillus polymyxa</name>
    <dbReference type="NCBI Taxonomy" id="886882"/>
    <lineage>
        <taxon>Bacteria</taxon>
        <taxon>Bacillati</taxon>
        <taxon>Bacillota</taxon>
        <taxon>Bacilli</taxon>
        <taxon>Bacillales</taxon>
        <taxon>Paenibacillaceae</taxon>
        <taxon>Paenibacillus</taxon>
    </lineage>
</organism>
<sequence>MRKRKAIQMADQKGYETGLQHFVIWDPETIREAFTFSGYQVKSEKEMIEDYGSVEECLLYIAYLTRQVS</sequence>
<evidence type="ECO:0000313" key="1">
    <source>
        <dbReference type="EMBL" id="ADO59748.1"/>
    </source>
</evidence>
<dbReference type="KEGG" id="ppm:PPSC2_26440"/>
<evidence type="ECO:0000313" key="2">
    <source>
        <dbReference type="Proteomes" id="UP000006868"/>
    </source>
</evidence>
<accession>E3EK39</accession>
<dbReference type="EMBL" id="CP002214">
    <property type="protein sequence ID" value="ADO59748.1"/>
    <property type="molecule type" value="Genomic_DNA"/>
</dbReference>
<dbReference type="PATRIC" id="fig|886882.15.peg.5574"/>
<dbReference type="RefSeq" id="WP_013386162.1">
    <property type="nucleotide sequence ID" value="NC_014628.2"/>
</dbReference>
<dbReference type="Proteomes" id="UP000006868">
    <property type="component" value="Plasmid pSC2"/>
</dbReference>
<geneLocation type="plasmid" evidence="1 2">
    <name>pSC2</name>
</geneLocation>
<name>E3EK39_PAEPS</name>
<dbReference type="AlphaFoldDB" id="E3EK39"/>
<dbReference type="HOGENOM" id="CLU_2772066_0_0_9"/>
<proteinExistence type="predicted"/>
<reference evidence="1 2" key="1">
    <citation type="journal article" date="2011" name="J. Bacteriol.">
        <title>Complete genome sequence of Paenibacillus polymyxa SC2, a strain of plant growth-promoting Rhizobacterium with broad-spectrum antimicrobial activity.</title>
        <authorList>
            <person name="Ma M."/>
            <person name="Wang C."/>
            <person name="Ding Y."/>
            <person name="Li L."/>
            <person name="Shen D."/>
            <person name="Jiang X."/>
            <person name="Guan D."/>
            <person name="Cao F."/>
            <person name="Chen H."/>
            <person name="Feng R."/>
            <person name="Wang X."/>
            <person name="Ge Y."/>
            <person name="Yao L."/>
            <person name="Bing X."/>
            <person name="Yang X."/>
            <person name="Li J."/>
            <person name="Du B."/>
        </authorList>
    </citation>
    <scope>NUCLEOTIDE SEQUENCE [LARGE SCALE GENOMIC DNA]</scope>
    <source>
        <strain evidence="1 2">SC2</strain>
        <plasmid evidence="2">pSC2</plasmid>
    </source>
</reference>
<keyword evidence="1" id="KW-0614">Plasmid</keyword>
<gene>
    <name evidence="1" type="ORF">PPSC2_26440</name>
</gene>
<protein>
    <submittedName>
        <fullName evidence="1">Uncharacterized protein</fullName>
    </submittedName>
</protein>